<keyword evidence="2" id="KW-0677">Repeat</keyword>
<dbReference type="InterPro" id="IPR051279">
    <property type="entry name" value="PP1-Reg/Actin-Interact_Protein"/>
</dbReference>
<dbReference type="Gene3D" id="3.80.10.10">
    <property type="entry name" value="Ribonuclease Inhibitor"/>
    <property type="match status" value="1"/>
</dbReference>
<evidence type="ECO:0000256" key="2">
    <source>
        <dbReference type="ARBA" id="ARBA00022737"/>
    </source>
</evidence>
<dbReference type="PANTHER" id="PTHR24112">
    <property type="entry name" value="LEUCINE-RICH REPEAT, ISOFORM F-RELATED"/>
    <property type="match status" value="1"/>
</dbReference>
<gene>
    <name evidence="3" type="primary">ppp1r37</name>
    <name evidence="3" type="ORF">EVAR_72759_1</name>
</gene>
<sequence>MIEVQYKVIDLSDCKLDETAASALFDMIEYYEATHELDISSNAMGMTHRGWTSCIYMISHSQELQVLNAEGNPISKLSADHLGNALSSSGGGQSMLDKLLSMNSESSSEDGASNINGHLAACNSEDASLISDEIFDSAASTNTTTTVANTSTNVKAPTNAVLQ</sequence>
<dbReference type="OrthoDB" id="10034042at2759"/>
<accession>A0A4C1T4K1</accession>
<name>A0A4C1T4K1_EUMVA</name>
<proteinExistence type="predicted"/>
<dbReference type="EMBL" id="BGZK01004297">
    <property type="protein sequence ID" value="GBP08191.1"/>
    <property type="molecule type" value="Genomic_DNA"/>
</dbReference>
<evidence type="ECO:0000313" key="4">
    <source>
        <dbReference type="Proteomes" id="UP000299102"/>
    </source>
</evidence>
<organism evidence="3 4">
    <name type="scientific">Eumeta variegata</name>
    <name type="common">Bagworm moth</name>
    <name type="synonym">Eumeta japonica</name>
    <dbReference type="NCBI Taxonomy" id="151549"/>
    <lineage>
        <taxon>Eukaryota</taxon>
        <taxon>Metazoa</taxon>
        <taxon>Ecdysozoa</taxon>
        <taxon>Arthropoda</taxon>
        <taxon>Hexapoda</taxon>
        <taxon>Insecta</taxon>
        <taxon>Pterygota</taxon>
        <taxon>Neoptera</taxon>
        <taxon>Endopterygota</taxon>
        <taxon>Lepidoptera</taxon>
        <taxon>Glossata</taxon>
        <taxon>Ditrysia</taxon>
        <taxon>Tineoidea</taxon>
        <taxon>Psychidae</taxon>
        <taxon>Oiketicinae</taxon>
        <taxon>Eumeta</taxon>
    </lineage>
</organism>
<dbReference type="Proteomes" id="UP000299102">
    <property type="component" value="Unassembled WGS sequence"/>
</dbReference>
<evidence type="ECO:0000256" key="1">
    <source>
        <dbReference type="ARBA" id="ARBA00022614"/>
    </source>
</evidence>
<protein>
    <submittedName>
        <fullName evidence="3">Protein phosphatase 1 regulatory subunit 37</fullName>
    </submittedName>
</protein>
<dbReference type="SUPFAM" id="SSF52047">
    <property type="entry name" value="RNI-like"/>
    <property type="match status" value="1"/>
</dbReference>
<evidence type="ECO:0000313" key="3">
    <source>
        <dbReference type="EMBL" id="GBP08191.1"/>
    </source>
</evidence>
<dbReference type="InterPro" id="IPR032675">
    <property type="entry name" value="LRR_dom_sf"/>
</dbReference>
<comment type="caution">
    <text evidence="3">The sequence shown here is derived from an EMBL/GenBank/DDBJ whole genome shotgun (WGS) entry which is preliminary data.</text>
</comment>
<keyword evidence="1" id="KW-0433">Leucine-rich repeat</keyword>
<dbReference type="PANTHER" id="PTHR24112:SF9">
    <property type="entry name" value="PROTEIN PHOSPHATASE 1 REGULATORY SUBUNIT 37"/>
    <property type="match status" value="1"/>
</dbReference>
<keyword evidence="4" id="KW-1185">Reference proteome</keyword>
<reference evidence="3 4" key="1">
    <citation type="journal article" date="2019" name="Commun. Biol.">
        <title>The bagworm genome reveals a unique fibroin gene that provides high tensile strength.</title>
        <authorList>
            <person name="Kono N."/>
            <person name="Nakamura H."/>
            <person name="Ohtoshi R."/>
            <person name="Tomita M."/>
            <person name="Numata K."/>
            <person name="Arakawa K."/>
        </authorList>
    </citation>
    <scope>NUCLEOTIDE SEQUENCE [LARGE SCALE GENOMIC DNA]</scope>
</reference>
<dbReference type="AlphaFoldDB" id="A0A4C1T4K1"/>